<comment type="caution">
    <text evidence="2">The sequence shown here is derived from an EMBL/GenBank/DDBJ whole genome shotgun (WGS) entry which is preliminary data.</text>
</comment>
<evidence type="ECO:0000313" key="2">
    <source>
        <dbReference type="EMBL" id="MBE1506488.1"/>
    </source>
</evidence>
<gene>
    <name evidence="2" type="ORF">H4W29_003669</name>
</gene>
<organism evidence="2 3">
    <name type="scientific">Rhizobium viscosum</name>
    <name type="common">Arthrobacter viscosus</name>
    <dbReference type="NCBI Taxonomy" id="1673"/>
    <lineage>
        <taxon>Bacteria</taxon>
        <taxon>Pseudomonadati</taxon>
        <taxon>Pseudomonadota</taxon>
        <taxon>Alphaproteobacteria</taxon>
        <taxon>Hyphomicrobiales</taxon>
        <taxon>Rhizobiaceae</taxon>
        <taxon>Rhizobium/Agrobacterium group</taxon>
        <taxon>Rhizobium</taxon>
    </lineage>
</organism>
<name>A0ABR9ITG5_RHIVS</name>
<accession>A0ABR9ITG5</accession>
<dbReference type="Proteomes" id="UP000620262">
    <property type="component" value="Unassembled WGS sequence"/>
</dbReference>
<dbReference type="EMBL" id="JADBEC010000001">
    <property type="protein sequence ID" value="MBE1506488.1"/>
    <property type="molecule type" value="Genomic_DNA"/>
</dbReference>
<dbReference type="InterPro" id="IPR000073">
    <property type="entry name" value="AB_hydrolase_1"/>
</dbReference>
<dbReference type="SUPFAM" id="SSF53474">
    <property type="entry name" value="alpha/beta-Hydrolases"/>
    <property type="match status" value="1"/>
</dbReference>
<proteinExistence type="predicted"/>
<keyword evidence="3" id="KW-1185">Reference proteome</keyword>
<protein>
    <submittedName>
        <fullName evidence="2">Pimeloyl-ACP methyl ester carboxylesterase</fullName>
    </submittedName>
</protein>
<dbReference type="InterPro" id="IPR051340">
    <property type="entry name" value="Haloalkane_dehalogenase"/>
</dbReference>
<sequence>MQSPSRQQFRLSNGRILSFVTAGAPPSPPILLLHGFPSSSRTFRDIIPRLSGVAQVIAPDLPGFGESEVLPSPSFSAFAEAISELLEQLGIGLRHIYLHDFGAPVGFDIAMRAPDDVLGLIIQNANAHMTGQGPAWAATQAFWSAPSRENEAAATAHLTFEGIRDQYVAGVPDDVAARMAAESWEEDWRVMQLPGRMETQRALIADYGNYVSKFAAIADYLATYQPASLMIWGRHDPFFELRETLSWMEALPRMETHILDGGHFLLETHAPVAAQLIAGFLSRNR</sequence>
<dbReference type="InterPro" id="IPR000639">
    <property type="entry name" value="Epox_hydrolase-like"/>
</dbReference>
<dbReference type="PRINTS" id="PR00111">
    <property type="entry name" value="ABHYDROLASE"/>
</dbReference>
<dbReference type="InterPro" id="IPR029058">
    <property type="entry name" value="AB_hydrolase_fold"/>
</dbReference>
<dbReference type="PANTHER" id="PTHR42977:SF1">
    <property type="entry name" value="BLR6576 PROTEIN"/>
    <property type="match status" value="1"/>
</dbReference>
<evidence type="ECO:0000313" key="3">
    <source>
        <dbReference type="Proteomes" id="UP000620262"/>
    </source>
</evidence>
<dbReference type="RefSeq" id="WP_192730185.1">
    <property type="nucleotide sequence ID" value="NZ_BAAAVL010000013.1"/>
</dbReference>
<dbReference type="Gene3D" id="3.40.50.1820">
    <property type="entry name" value="alpha/beta hydrolase"/>
    <property type="match status" value="1"/>
</dbReference>
<dbReference type="PANTHER" id="PTHR42977">
    <property type="entry name" value="HYDROLASE-RELATED"/>
    <property type="match status" value="1"/>
</dbReference>
<dbReference type="PRINTS" id="PR00412">
    <property type="entry name" value="EPOXHYDRLASE"/>
</dbReference>
<feature type="domain" description="AB hydrolase-1" evidence="1">
    <location>
        <begin position="28"/>
        <end position="269"/>
    </location>
</feature>
<evidence type="ECO:0000259" key="1">
    <source>
        <dbReference type="Pfam" id="PF00561"/>
    </source>
</evidence>
<reference evidence="2 3" key="1">
    <citation type="submission" date="2020-10" db="EMBL/GenBank/DDBJ databases">
        <title>Sequencing the genomes of 1000 actinobacteria strains.</title>
        <authorList>
            <person name="Klenk H.-P."/>
        </authorList>
    </citation>
    <scope>NUCLEOTIDE SEQUENCE [LARGE SCALE GENOMIC DNA]</scope>
    <source>
        <strain evidence="2 3">DSM 7307</strain>
    </source>
</reference>
<dbReference type="Pfam" id="PF00561">
    <property type="entry name" value="Abhydrolase_1"/>
    <property type="match status" value="1"/>
</dbReference>